<sequence length="1037" mass="113726">MSAAPMILSGRGVTAVLGPTNTGKTHYAIERMVAHETGVIGLPLRLLAREVYTRLVEKVGHHNVALVTGEEKITPHMARYSVCTVEAMPRETRAAFVAIDEVQLAGDLERGHIFTDRILHLRGREETLLLGAATMKPILEHLLPGITVVERPRLSQLFYAGSKKITRLPQRTAIVAFSADEVYAIAELIRRQRGGAAVVLGALSPRTRNAQVGLYQEGDVEYLVATDAIGMGLNLDVDHVAFAQDRKFDGYQYRNLNPGELGQIAGRAGRHMRDGTFGVTGRVDPFEPELVERIEAHEFDPVRVLQWRSKRLDFSSIANLKASLDAPPAVSGLARALPAVDQQALEHLSRYPDVREMATTPERVEKLWEACALPDYRRITPAQHADLISTLYADLVRRGTVNEDFLAEQVRRADRTDGEIDTLSARIAQIRTWTYVSNRPDWLADPTHWQEKTREIEDRLSDALHERLTKRFVDRRTSVLMKRLRENAMLEAEISVNGDVFVEGHHVGQLAGFRFTLASGTEGPDAKAVQGAAQKALALEFEARAARLHAAGNGDLAIGSDGTVRWLGDPVARLAASEHVMRPRVIVLADEQLTGSARDHVAARIERFVNHHIATVLKPLDDLSRAEDLQGLAKGLAFQLVESLGVLFRRDVADDVKSLDQEARASIRKHGIRFGAYHIFMPALLKPAPAELITLLWALKNDGLDKPGYGELIPALAAGRTSIVTDPSFERAFYKLAGFRFLGKRAVRIDILERLADIIRPLLQWKPGTTPRPEGAYDGRRFTATTSMLSILGATPDDMEEILKGLGYRADSVKAEEAAAFLGAEDAKIAAKPEAEVAAEASVEEAAASVDDADAEGETAAAGDAATVAEAAESQASDAAVSEEVPAAAQSPSETAPATDETPAEVRPVLLWRPGGRSDNARQGQRNHGQRNHSQSSQGQDDRRGERGQKQGGGRRDGERRDGDRRDGPRQGGRPEFAKGRDGKPQGGRPERNDRPQRDDRGSKPVKFEARPPRKEKPIDPDSPFAKLAALKEQMKK</sequence>
<dbReference type="InterPro" id="IPR027417">
    <property type="entry name" value="P-loop_NTPase"/>
</dbReference>
<name>A0A285UND2_9HYPH</name>
<dbReference type="GO" id="GO:0005524">
    <property type="term" value="F:ATP binding"/>
    <property type="evidence" value="ECO:0007669"/>
    <property type="project" value="UniProtKB-KW"/>
</dbReference>
<evidence type="ECO:0000313" key="7">
    <source>
        <dbReference type="EMBL" id="SOC43390.1"/>
    </source>
</evidence>
<keyword evidence="4" id="KW-0067">ATP-binding</keyword>
<dbReference type="InterPro" id="IPR055206">
    <property type="entry name" value="DEXQc_SUV3"/>
</dbReference>
<protein>
    <submittedName>
        <fullName evidence="7">ATP-dependent RNA helicase SUPV3L1/SUV3</fullName>
    </submittedName>
</protein>
<keyword evidence="1" id="KW-0547">Nucleotide-binding</keyword>
<dbReference type="GO" id="GO:0004386">
    <property type="term" value="F:helicase activity"/>
    <property type="evidence" value="ECO:0007669"/>
    <property type="project" value="UniProtKB-KW"/>
</dbReference>
<accession>A0A285UND2</accession>
<evidence type="ECO:0000256" key="2">
    <source>
        <dbReference type="ARBA" id="ARBA00022801"/>
    </source>
</evidence>
<keyword evidence="2" id="KW-0378">Hydrolase</keyword>
<evidence type="ECO:0000259" key="6">
    <source>
        <dbReference type="PROSITE" id="PS51194"/>
    </source>
</evidence>
<dbReference type="GO" id="GO:0016787">
    <property type="term" value="F:hydrolase activity"/>
    <property type="evidence" value="ECO:0007669"/>
    <property type="project" value="UniProtKB-KW"/>
</dbReference>
<dbReference type="PANTHER" id="PTHR12131:SF1">
    <property type="entry name" value="ATP-DEPENDENT RNA HELICASE SUPV3L1, MITOCHONDRIAL-RELATED"/>
    <property type="match status" value="1"/>
</dbReference>
<dbReference type="InterPro" id="IPR050699">
    <property type="entry name" value="RNA-DNA_Helicase"/>
</dbReference>
<feature type="compositionally biased region" description="Basic and acidic residues" evidence="5">
    <location>
        <begin position="976"/>
        <end position="1020"/>
    </location>
</feature>
<keyword evidence="3 7" id="KW-0347">Helicase</keyword>
<evidence type="ECO:0000256" key="3">
    <source>
        <dbReference type="ARBA" id="ARBA00022806"/>
    </source>
</evidence>
<evidence type="ECO:0000256" key="1">
    <source>
        <dbReference type="ARBA" id="ARBA00022741"/>
    </source>
</evidence>
<dbReference type="Pfam" id="PF22527">
    <property type="entry name" value="DEXQc_Suv3"/>
    <property type="match status" value="1"/>
</dbReference>
<dbReference type="PANTHER" id="PTHR12131">
    <property type="entry name" value="ATP-DEPENDENT RNA AND DNA HELICASE"/>
    <property type="match status" value="1"/>
</dbReference>
<keyword evidence="8" id="KW-1185">Reference proteome</keyword>
<dbReference type="SMART" id="SM00490">
    <property type="entry name" value="HELICc"/>
    <property type="match status" value="1"/>
</dbReference>
<feature type="compositionally biased region" description="Basic and acidic residues" evidence="5">
    <location>
        <begin position="940"/>
        <end position="969"/>
    </location>
</feature>
<feature type="compositionally biased region" description="Low complexity" evidence="5">
    <location>
        <begin position="858"/>
        <end position="885"/>
    </location>
</feature>
<evidence type="ECO:0000256" key="4">
    <source>
        <dbReference type="ARBA" id="ARBA00022840"/>
    </source>
</evidence>
<proteinExistence type="predicted"/>
<dbReference type="Gene3D" id="3.40.50.300">
    <property type="entry name" value="P-loop containing nucleotide triphosphate hydrolases"/>
    <property type="match status" value="2"/>
</dbReference>
<dbReference type="Proteomes" id="UP000219167">
    <property type="component" value="Unassembled WGS sequence"/>
</dbReference>
<feature type="compositionally biased region" description="Polar residues" evidence="5">
    <location>
        <begin position="921"/>
        <end position="937"/>
    </location>
</feature>
<dbReference type="EMBL" id="OBQD01000011">
    <property type="protein sequence ID" value="SOC43390.1"/>
    <property type="molecule type" value="Genomic_DNA"/>
</dbReference>
<evidence type="ECO:0000313" key="8">
    <source>
        <dbReference type="Proteomes" id="UP000219167"/>
    </source>
</evidence>
<reference evidence="7 8" key="1">
    <citation type="submission" date="2017-08" db="EMBL/GenBank/DDBJ databases">
        <authorList>
            <person name="de Groot N.N."/>
        </authorList>
    </citation>
    <scope>NUCLEOTIDE SEQUENCE [LARGE SCALE GENOMIC DNA]</scope>
    <source>
        <strain evidence="7 8">JC85</strain>
    </source>
</reference>
<dbReference type="InterPro" id="IPR001650">
    <property type="entry name" value="Helicase_C-like"/>
</dbReference>
<feature type="region of interest" description="Disordered" evidence="5">
    <location>
        <begin position="850"/>
        <end position="1037"/>
    </location>
</feature>
<organism evidence="7 8">
    <name type="scientific">Rhizobium subbaraonis</name>
    <dbReference type="NCBI Taxonomy" id="908946"/>
    <lineage>
        <taxon>Bacteria</taxon>
        <taxon>Pseudomonadati</taxon>
        <taxon>Pseudomonadota</taxon>
        <taxon>Alphaproteobacteria</taxon>
        <taxon>Hyphomicrobiales</taxon>
        <taxon>Rhizobiaceae</taxon>
        <taxon>Rhizobium/Agrobacterium group</taxon>
        <taxon>Rhizobium</taxon>
    </lineage>
</organism>
<feature type="domain" description="Helicase C-terminal" evidence="6">
    <location>
        <begin position="153"/>
        <end position="313"/>
    </location>
</feature>
<dbReference type="PROSITE" id="PS51194">
    <property type="entry name" value="HELICASE_CTER"/>
    <property type="match status" value="1"/>
</dbReference>
<dbReference type="Pfam" id="PF00271">
    <property type="entry name" value="Helicase_C"/>
    <property type="match status" value="1"/>
</dbReference>
<dbReference type="AlphaFoldDB" id="A0A285UND2"/>
<evidence type="ECO:0000256" key="5">
    <source>
        <dbReference type="SAM" id="MobiDB-lite"/>
    </source>
</evidence>
<dbReference type="SUPFAM" id="SSF52540">
    <property type="entry name" value="P-loop containing nucleoside triphosphate hydrolases"/>
    <property type="match status" value="2"/>
</dbReference>
<gene>
    <name evidence="7" type="ORF">SAMN05892877_11184</name>
</gene>